<feature type="domain" description="DnaB/C C-terminal" evidence="2">
    <location>
        <begin position="241"/>
        <end position="306"/>
    </location>
</feature>
<dbReference type="AlphaFoldDB" id="A0A410Q7Y7"/>
<evidence type="ECO:0000313" key="3">
    <source>
        <dbReference type="EMBL" id="QAT60101.1"/>
    </source>
</evidence>
<dbReference type="OrthoDB" id="1652900at2"/>
<accession>A0A410Q7Y7</accession>
<dbReference type="InterPro" id="IPR053162">
    <property type="entry name" value="DnaD"/>
</dbReference>
<dbReference type="Gene3D" id="1.10.10.630">
    <property type="entry name" value="DnaD domain-like"/>
    <property type="match status" value="2"/>
</dbReference>
<proteinExistence type="inferred from homology"/>
<keyword evidence="4" id="KW-1185">Reference proteome</keyword>
<evidence type="ECO:0000259" key="2">
    <source>
        <dbReference type="Pfam" id="PF07261"/>
    </source>
</evidence>
<name>A0A410Q7Y7_9FIRM</name>
<dbReference type="SUPFAM" id="SSF158499">
    <property type="entry name" value="DnaD domain-like"/>
    <property type="match status" value="2"/>
</dbReference>
<dbReference type="PANTHER" id="PTHR37293:SF5">
    <property type="entry name" value="DNA REPLICATION PROTEIN"/>
    <property type="match status" value="1"/>
</dbReference>
<dbReference type="InterPro" id="IPR006343">
    <property type="entry name" value="DnaB/C_C"/>
</dbReference>
<dbReference type="Proteomes" id="UP000287969">
    <property type="component" value="Chromosome"/>
</dbReference>
<sequence>MDFFLKPEEMDLGDTPIENIFINNFMPMADGTCVKVYILGYKCAYDKDENIEVNNETIAKHLDIPLADVLRAWDFWEEKGIIEKIKADEEDKYNYKVKFLNLKELYIKNNYTQITVSSVENKRADYYSCGVKDILEANTSPIIQNMFKEIEYVFRRPLFPEEKRKILDWMYNYNLNPDIVVKAFFYSVEIKGNKNIYGVERIIKKWSSMGVINVESLMNYLEKKGERMYAYEKVLKSLGVVGRVITDGERKVVDRWFDEYHFTMEMILKACENSSKTTNPSVNYIQGILSSWHSKGIKTVEDIEKKDKPAEKKEYKRDYQKQKDYKVTKTRFHNFEQRSDKYTAKQLEEMARKKREGYYLKSKGD</sequence>
<gene>
    <name evidence="3" type="ORF">EQM13_00195</name>
</gene>
<organism evidence="3 4">
    <name type="scientific">Acidilutibacter cellobiosedens</name>
    <dbReference type="NCBI Taxonomy" id="2507161"/>
    <lineage>
        <taxon>Bacteria</taxon>
        <taxon>Bacillati</taxon>
        <taxon>Bacillota</taxon>
        <taxon>Tissierellia</taxon>
        <taxon>Tissierellales</taxon>
        <taxon>Acidilutibacteraceae</taxon>
        <taxon>Acidilutibacter</taxon>
    </lineage>
</organism>
<dbReference type="PANTHER" id="PTHR37293">
    <property type="entry name" value="PHAGE REPLICATION PROTEIN-RELATED"/>
    <property type="match status" value="1"/>
</dbReference>
<feature type="domain" description="DnaB/C C-terminal" evidence="2">
    <location>
        <begin position="147"/>
        <end position="220"/>
    </location>
</feature>
<comment type="similarity">
    <text evidence="1">Belongs to the DnaB/DnaD family.</text>
</comment>
<dbReference type="Pfam" id="PF07261">
    <property type="entry name" value="DnaB_2"/>
    <property type="match status" value="2"/>
</dbReference>
<dbReference type="EMBL" id="CP035282">
    <property type="protein sequence ID" value="QAT60101.1"/>
    <property type="molecule type" value="Genomic_DNA"/>
</dbReference>
<dbReference type="RefSeq" id="WP_071140569.1">
    <property type="nucleotide sequence ID" value="NZ_CP035282.1"/>
</dbReference>
<dbReference type="PIRSF" id="PIRSF033722">
    <property type="entry name" value="DnaD_CA_C3587_prd"/>
    <property type="match status" value="1"/>
</dbReference>
<evidence type="ECO:0000313" key="4">
    <source>
        <dbReference type="Proteomes" id="UP000287969"/>
    </source>
</evidence>
<dbReference type="InterPro" id="IPR017019">
    <property type="entry name" value="DNA_replication_prd_bac"/>
</dbReference>
<protein>
    <submittedName>
        <fullName evidence="3">DnaD domain protein</fullName>
    </submittedName>
</protein>
<dbReference type="NCBIfam" id="TIGR01446">
    <property type="entry name" value="DnaD_dom"/>
    <property type="match status" value="1"/>
</dbReference>
<reference evidence="4" key="1">
    <citation type="submission" date="2019-01" db="EMBL/GenBank/DDBJ databases">
        <title>Draft genomes of a novel of Sporanaerobacter strains.</title>
        <authorList>
            <person name="Ma S."/>
        </authorList>
    </citation>
    <scope>NUCLEOTIDE SEQUENCE [LARGE SCALE GENOMIC DNA]</scope>
    <source>
        <strain evidence="4">NJN-17</strain>
    </source>
</reference>
<dbReference type="InterPro" id="IPR034829">
    <property type="entry name" value="DnaD-like_sf"/>
</dbReference>
<dbReference type="KEGG" id="spoa:EQM13_00195"/>
<evidence type="ECO:0000256" key="1">
    <source>
        <dbReference type="ARBA" id="ARBA00093462"/>
    </source>
</evidence>